<feature type="region of interest" description="Disordered" evidence="1">
    <location>
        <begin position="618"/>
        <end position="644"/>
    </location>
</feature>
<keyword evidence="2" id="KW-1133">Transmembrane helix</keyword>
<organism evidence="3 4">
    <name type="scientific">Morchella conica CCBAS932</name>
    <dbReference type="NCBI Taxonomy" id="1392247"/>
    <lineage>
        <taxon>Eukaryota</taxon>
        <taxon>Fungi</taxon>
        <taxon>Dikarya</taxon>
        <taxon>Ascomycota</taxon>
        <taxon>Pezizomycotina</taxon>
        <taxon>Pezizomycetes</taxon>
        <taxon>Pezizales</taxon>
        <taxon>Morchellaceae</taxon>
        <taxon>Morchella</taxon>
    </lineage>
</organism>
<keyword evidence="4" id="KW-1185">Reference proteome</keyword>
<dbReference type="Proteomes" id="UP000277580">
    <property type="component" value="Unassembled WGS sequence"/>
</dbReference>
<evidence type="ECO:0000313" key="4">
    <source>
        <dbReference type="Proteomes" id="UP000277580"/>
    </source>
</evidence>
<proteinExistence type="predicted"/>
<evidence type="ECO:0008006" key="5">
    <source>
        <dbReference type="Google" id="ProtNLM"/>
    </source>
</evidence>
<dbReference type="InterPro" id="IPR021822">
    <property type="entry name" value="DUF3405"/>
</dbReference>
<sequence length="781" mass="89192">MGWWKNLQDTLHPPPPRRARPPGFVPPPPPTEVPLNPISDLESSKLSWPSTPRRPPFAGRRTFTRILISMTVFMFLVIIFSVGGASPSRPPTIPSDNAEESFTPNLTPLPPRPETFPFLKNYYKGLFSLVNSDMNVPEYPPRLAHERELVLGSSRPGAVTGGGKTAGSRAFDPYPKYDHDEYRRTWEGEYKECSFDEAESSGETRGRPEIRVFDGAPEGMPAPIFGSHGLLGINDDVCYDRYGRYGTYGYGYEDVEGGLGEAVYDGGDNETDIETGWGPGKMPFKRIDWRGVDWGTLQKNCYEKNKGRFENVETKDTLYPSEDFMAVKVMEGRKNSTRRARGMPGGSFHKKKKYLPRTAVLVRTWTGYQYSTGDIAFLRSLISELSINTGGEYSIHLLVHSKDNKVPIWSDNEVYRQVLQENVPEEFWGIAELWNEAMMASIYARMDPWKYRDLPLHGVYRSTFMPVQWFAHRHQEYEFLWNLEVDARYTGHWYQFLEQISSWAKQQPRKHLWERNERFYIPEVHGSYANFSETISKTIPRNSSIWGPPQVETVTIHPEDPIPPFATAEEDVNAEWGVGEDADLLTMNPIFDPEGTDWGLSPDTTGYGTYTEASYRYNQDPRKDRLKEPSPPPPGTPTGPPRRTAIVAISRLSRRLLNRMHWENAVQGHTMFSEMWPASCAFQHGLKAVFVPHPTYIDRQWPTQHLEKTFNMGVYGGQTVFGEANQYNFLGSTWFYVSGFPAVLWTRWLGGVAHNDGGEAWDRERGRMCLKGVFMHPIKGL</sequence>
<dbReference type="PANTHER" id="PTHR36205:SF1">
    <property type="entry name" value="MAJOR FACILITATOR SUPERFAMILY TRANSPORTER"/>
    <property type="match status" value="1"/>
</dbReference>
<feature type="region of interest" description="Disordered" evidence="1">
    <location>
        <begin position="1"/>
        <end position="54"/>
    </location>
</feature>
<feature type="compositionally biased region" description="Pro residues" evidence="1">
    <location>
        <begin position="629"/>
        <end position="640"/>
    </location>
</feature>
<feature type="transmembrane region" description="Helical" evidence="2">
    <location>
        <begin position="63"/>
        <end position="85"/>
    </location>
</feature>
<keyword evidence="2" id="KW-0472">Membrane</keyword>
<feature type="compositionally biased region" description="Pro residues" evidence="1">
    <location>
        <begin position="23"/>
        <end position="32"/>
    </location>
</feature>
<feature type="compositionally biased region" description="Basic and acidic residues" evidence="1">
    <location>
        <begin position="619"/>
        <end position="628"/>
    </location>
</feature>
<accession>A0A3N4KMU0</accession>
<evidence type="ECO:0000313" key="3">
    <source>
        <dbReference type="EMBL" id="RPB11877.1"/>
    </source>
</evidence>
<reference evidence="3 4" key="1">
    <citation type="journal article" date="2018" name="Nat. Ecol. Evol.">
        <title>Pezizomycetes genomes reveal the molecular basis of ectomycorrhizal truffle lifestyle.</title>
        <authorList>
            <person name="Murat C."/>
            <person name="Payen T."/>
            <person name="Noel B."/>
            <person name="Kuo A."/>
            <person name="Morin E."/>
            <person name="Chen J."/>
            <person name="Kohler A."/>
            <person name="Krizsan K."/>
            <person name="Balestrini R."/>
            <person name="Da Silva C."/>
            <person name="Montanini B."/>
            <person name="Hainaut M."/>
            <person name="Levati E."/>
            <person name="Barry K.W."/>
            <person name="Belfiori B."/>
            <person name="Cichocki N."/>
            <person name="Clum A."/>
            <person name="Dockter R.B."/>
            <person name="Fauchery L."/>
            <person name="Guy J."/>
            <person name="Iotti M."/>
            <person name="Le Tacon F."/>
            <person name="Lindquist E.A."/>
            <person name="Lipzen A."/>
            <person name="Malagnac F."/>
            <person name="Mello A."/>
            <person name="Molinier V."/>
            <person name="Miyauchi S."/>
            <person name="Poulain J."/>
            <person name="Riccioni C."/>
            <person name="Rubini A."/>
            <person name="Sitrit Y."/>
            <person name="Splivallo R."/>
            <person name="Traeger S."/>
            <person name="Wang M."/>
            <person name="Zifcakova L."/>
            <person name="Wipf D."/>
            <person name="Zambonelli A."/>
            <person name="Paolocci F."/>
            <person name="Nowrousian M."/>
            <person name="Ottonello S."/>
            <person name="Baldrian P."/>
            <person name="Spatafora J.W."/>
            <person name="Henrissat B."/>
            <person name="Nagy L.G."/>
            <person name="Aury J.M."/>
            <person name="Wincker P."/>
            <person name="Grigoriev I.V."/>
            <person name="Bonfante P."/>
            <person name="Martin F.M."/>
        </authorList>
    </citation>
    <scope>NUCLEOTIDE SEQUENCE [LARGE SCALE GENOMIC DNA]</scope>
    <source>
        <strain evidence="3 4">CCBAS932</strain>
    </source>
</reference>
<keyword evidence="2" id="KW-0812">Transmembrane</keyword>
<dbReference type="OrthoDB" id="3353407at2759"/>
<dbReference type="InParanoid" id="A0A3N4KMU0"/>
<name>A0A3N4KMU0_9PEZI</name>
<dbReference type="STRING" id="1392247.A0A3N4KMU0"/>
<dbReference type="Pfam" id="PF11885">
    <property type="entry name" value="DUF3405"/>
    <property type="match status" value="1"/>
</dbReference>
<dbReference type="PANTHER" id="PTHR36205">
    <property type="entry name" value="CHROMOSOME 19, WHOLE GENOME SHOTGUN SEQUENCE"/>
    <property type="match status" value="1"/>
</dbReference>
<evidence type="ECO:0000256" key="1">
    <source>
        <dbReference type="SAM" id="MobiDB-lite"/>
    </source>
</evidence>
<protein>
    <recommendedName>
        <fullName evidence="5">DUF3405 domain-containing protein</fullName>
    </recommendedName>
</protein>
<evidence type="ECO:0000256" key="2">
    <source>
        <dbReference type="SAM" id="Phobius"/>
    </source>
</evidence>
<dbReference type="AlphaFoldDB" id="A0A3N4KMU0"/>
<gene>
    <name evidence="3" type="ORF">P167DRAFT_180062</name>
</gene>
<dbReference type="EMBL" id="ML119132">
    <property type="protein sequence ID" value="RPB11877.1"/>
    <property type="molecule type" value="Genomic_DNA"/>
</dbReference>